<organism evidence="2 3">
    <name type="scientific">Nocardia aurantia</name>
    <dbReference type="NCBI Taxonomy" id="2585199"/>
    <lineage>
        <taxon>Bacteria</taxon>
        <taxon>Bacillati</taxon>
        <taxon>Actinomycetota</taxon>
        <taxon>Actinomycetes</taxon>
        <taxon>Mycobacteriales</taxon>
        <taxon>Nocardiaceae</taxon>
        <taxon>Nocardia</taxon>
    </lineage>
</organism>
<sequence length="160" mass="17672">MAETDAEVAQRLTLGLLRVVNKISQGRRTPREYGSGPPMTLLEAEMCLLISLADGVTGSELSQRLGVTRSAMSQTITKLKQKKFVHEVPDAGDAKRKRLYVTASGQRAAGVADGYAQAMMKQLFDTSREELDSYSRLVAKWEAFLDDTRDEWGKSADTDL</sequence>
<dbReference type="InterPro" id="IPR039422">
    <property type="entry name" value="MarR/SlyA-like"/>
</dbReference>
<evidence type="ECO:0000313" key="3">
    <source>
        <dbReference type="Proteomes" id="UP000431401"/>
    </source>
</evidence>
<dbReference type="AlphaFoldDB" id="A0A7K0DJD6"/>
<dbReference type="InterPro" id="IPR036390">
    <property type="entry name" value="WH_DNA-bd_sf"/>
</dbReference>
<evidence type="ECO:0000313" key="2">
    <source>
        <dbReference type="EMBL" id="MQY25926.1"/>
    </source>
</evidence>
<dbReference type="GO" id="GO:0003700">
    <property type="term" value="F:DNA-binding transcription factor activity"/>
    <property type="evidence" value="ECO:0007669"/>
    <property type="project" value="InterPro"/>
</dbReference>
<dbReference type="PRINTS" id="PR00598">
    <property type="entry name" value="HTHMARR"/>
</dbReference>
<proteinExistence type="predicted"/>
<evidence type="ECO:0000259" key="1">
    <source>
        <dbReference type="PROSITE" id="PS50995"/>
    </source>
</evidence>
<reference evidence="2 3" key="1">
    <citation type="submission" date="2019-10" db="EMBL/GenBank/DDBJ databases">
        <title>Nocardia macrotermitis sp. nov. and Nocardia aurantia sp. nov., isolated from the gut of fungus growing-termite Macrotermes natalensis.</title>
        <authorList>
            <person name="Benndorf R."/>
            <person name="Schwitalla J."/>
            <person name="Martin K."/>
            <person name="De Beer W."/>
            <person name="Kaster A.-K."/>
            <person name="Vollmers J."/>
            <person name="Poulsen M."/>
            <person name="Beemelmanns C."/>
        </authorList>
    </citation>
    <scope>NUCLEOTIDE SEQUENCE [LARGE SCALE GENOMIC DNA]</scope>
    <source>
        <strain evidence="2 3">RB56</strain>
    </source>
</reference>
<dbReference type="PANTHER" id="PTHR33164:SF43">
    <property type="entry name" value="HTH-TYPE TRANSCRIPTIONAL REPRESSOR YETL"/>
    <property type="match status" value="1"/>
</dbReference>
<dbReference type="EMBL" id="WEGI01000003">
    <property type="protein sequence ID" value="MQY25926.1"/>
    <property type="molecule type" value="Genomic_DNA"/>
</dbReference>
<dbReference type="Proteomes" id="UP000431401">
    <property type="component" value="Unassembled WGS sequence"/>
</dbReference>
<feature type="domain" description="HTH marR-type" evidence="1">
    <location>
        <begin position="9"/>
        <end position="146"/>
    </location>
</feature>
<dbReference type="SUPFAM" id="SSF46785">
    <property type="entry name" value="Winged helix' DNA-binding domain"/>
    <property type="match status" value="1"/>
</dbReference>
<protein>
    <recommendedName>
        <fullName evidence="1">HTH marR-type domain-containing protein</fullName>
    </recommendedName>
</protein>
<dbReference type="RefSeq" id="WP_153339789.1">
    <property type="nucleotide sequence ID" value="NZ_WEGI01000003.1"/>
</dbReference>
<keyword evidence="3" id="KW-1185">Reference proteome</keyword>
<dbReference type="OrthoDB" id="4772670at2"/>
<dbReference type="Gene3D" id="1.10.10.10">
    <property type="entry name" value="Winged helix-like DNA-binding domain superfamily/Winged helix DNA-binding domain"/>
    <property type="match status" value="1"/>
</dbReference>
<dbReference type="PANTHER" id="PTHR33164">
    <property type="entry name" value="TRANSCRIPTIONAL REGULATOR, MARR FAMILY"/>
    <property type="match status" value="1"/>
</dbReference>
<accession>A0A7K0DJD6</accession>
<comment type="caution">
    <text evidence="2">The sequence shown here is derived from an EMBL/GenBank/DDBJ whole genome shotgun (WGS) entry which is preliminary data.</text>
</comment>
<dbReference type="GO" id="GO:0006950">
    <property type="term" value="P:response to stress"/>
    <property type="evidence" value="ECO:0007669"/>
    <property type="project" value="TreeGrafter"/>
</dbReference>
<dbReference type="InterPro" id="IPR036388">
    <property type="entry name" value="WH-like_DNA-bd_sf"/>
</dbReference>
<dbReference type="InterPro" id="IPR000835">
    <property type="entry name" value="HTH_MarR-typ"/>
</dbReference>
<name>A0A7K0DJD6_9NOCA</name>
<dbReference type="SMART" id="SM00347">
    <property type="entry name" value="HTH_MARR"/>
    <property type="match status" value="1"/>
</dbReference>
<dbReference type="PROSITE" id="PS50995">
    <property type="entry name" value="HTH_MARR_2"/>
    <property type="match status" value="1"/>
</dbReference>
<dbReference type="Pfam" id="PF12802">
    <property type="entry name" value="MarR_2"/>
    <property type="match status" value="1"/>
</dbReference>
<gene>
    <name evidence="2" type="ORF">NRB56_14850</name>
</gene>